<dbReference type="AlphaFoldDB" id="A0A9X9Q5U5"/>
<feature type="non-terminal residue" evidence="1">
    <location>
        <position position="1"/>
    </location>
</feature>
<proteinExistence type="predicted"/>
<dbReference type="Proteomes" id="UP000269945">
    <property type="component" value="Unassembled WGS sequence"/>
</dbReference>
<evidence type="ECO:0000313" key="2">
    <source>
        <dbReference type="Proteomes" id="UP000269945"/>
    </source>
</evidence>
<name>A0A9X9Q5U5_GULGU</name>
<sequence length="140" mass="15026">LQALGVPGRVNSSGAVAVNSVAVDARVLVAVNHSSLQGLLTLKATETQREVAMLLVHSLPQPSPLGLPARALLDLATESHGPGYRRALRVGVDDKQVSEELTFTRQPEHVSLSYTLRHNIPVLRTLWLADKLGLQVSLGE</sequence>
<organism evidence="1 2">
    <name type="scientific">Gulo gulo</name>
    <name type="common">Wolverine</name>
    <name type="synonym">Gluton</name>
    <dbReference type="NCBI Taxonomy" id="48420"/>
    <lineage>
        <taxon>Eukaryota</taxon>
        <taxon>Metazoa</taxon>
        <taxon>Chordata</taxon>
        <taxon>Craniata</taxon>
        <taxon>Vertebrata</taxon>
        <taxon>Euteleostomi</taxon>
        <taxon>Mammalia</taxon>
        <taxon>Eutheria</taxon>
        <taxon>Laurasiatheria</taxon>
        <taxon>Carnivora</taxon>
        <taxon>Caniformia</taxon>
        <taxon>Musteloidea</taxon>
        <taxon>Mustelidae</taxon>
        <taxon>Guloninae</taxon>
        <taxon>Gulo</taxon>
    </lineage>
</organism>
<gene>
    <name evidence="1" type="ORF">BN2614_LOCUS12</name>
</gene>
<keyword evidence="2" id="KW-1185">Reference proteome</keyword>
<accession>A0A9X9Q5U5</accession>
<comment type="caution">
    <text evidence="1">The sequence shown here is derived from an EMBL/GenBank/DDBJ whole genome shotgun (WGS) entry which is preliminary data.</text>
</comment>
<feature type="non-terminal residue" evidence="1">
    <location>
        <position position="140"/>
    </location>
</feature>
<reference evidence="1 2" key="1">
    <citation type="submission" date="2018-10" db="EMBL/GenBank/DDBJ databases">
        <authorList>
            <person name="Ekblom R."/>
            <person name="Jareborg N."/>
        </authorList>
    </citation>
    <scope>NUCLEOTIDE SEQUENCE [LARGE SCALE GENOMIC DNA]</scope>
    <source>
        <tissue evidence="1">Muscle</tissue>
    </source>
</reference>
<evidence type="ECO:0000313" key="1">
    <source>
        <dbReference type="EMBL" id="VCX31055.1"/>
    </source>
</evidence>
<protein>
    <submittedName>
        <fullName evidence="1">Uncharacterized protein</fullName>
    </submittedName>
</protein>
<dbReference type="EMBL" id="CYRY02040156">
    <property type="protein sequence ID" value="VCX31055.1"/>
    <property type="molecule type" value="Genomic_DNA"/>
</dbReference>